<dbReference type="Proteomes" id="UP000266042">
    <property type="component" value="Unassembled WGS sequence"/>
</dbReference>
<dbReference type="SUPFAM" id="SSF48452">
    <property type="entry name" value="TPR-like"/>
    <property type="match status" value="1"/>
</dbReference>
<feature type="repeat" description="TPR" evidence="3">
    <location>
        <begin position="45"/>
        <end position="78"/>
    </location>
</feature>
<name>A0A398DKU2_9BACT</name>
<dbReference type="AlphaFoldDB" id="A0A398DKU2"/>
<dbReference type="InterPro" id="IPR051012">
    <property type="entry name" value="CellSynth/LPSAsmb/PSIAsmb"/>
</dbReference>
<evidence type="ECO:0000256" key="3">
    <source>
        <dbReference type="PROSITE-ProRule" id="PRU00339"/>
    </source>
</evidence>
<dbReference type="PANTHER" id="PTHR45586:SF1">
    <property type="entry name" value="LIPOPOLYSACCHARIDE ASSEMBLY PROTEIN B"/>
    <property type="match status" value="1"/>
</dbReference>
<proteinExistence type="predicted"/>
<reference evidence="4 5" key="1">
    <citation type="submission" date="2018-09" db="EMBL/GenBank/DDBJ databases">
        <title>Discovery and Ecogenomic Context for Candidatus Cryosericales, a Global Caldiserica Order Active in Thawing Permafrost.</title>
        <authorList>
            <person name="Martinez M.A."/>
            <person name="Woodcroft B.J."/>
            <person name="Ignacio Espinoza J.C."/>
            <person name="Zayed A."/>
            <person name="Singleton C.M."/>
            <person name="Boyd J."/>
            <person name="Li Y.-F."/>
            <person name="Purvine S."/>
            <person name="Maughan H."/>
            <person name="Hodgkins S.B."/>
            <person name="Anderson D."/>
            <person name="Sederholm M."/>
            <person name="Temperton B."/>
            <person name="Saleska S.R."/>
            <person name="Tyson G.W."/>
            <person name="Rich V.I."/>
        </authorList>
    </citation>
    <scope>NUCLEOTIDE SEQUENCE [LARGE SCALE GENOMIC DNA]</scope>
    <source>
        <strain evidence="4 5">SMC3</strain>
    </source>
</reference>
<dbReference type="InterPro" id="IPR019734">
    <property type="entry name" value="TPR_rpt"/>
</dbReference>
<keyword evidence="1" id="KW-0677">Repeat</keyword>
<organism evidence="4 5">
    <name type="scientific">Candidatus Cryosericum hinesii</name>
    <dbReference type="NCBI Taxonomy" id="2290915"/>
    <lineage>
        <taxon>Bacteria</taxon>
        <taxon>Pseudomonadati</taxon>
        <taxon>Caldisericota/Cryosericota group</taxon>
        <taxon>Candidatus Cryosericota</taxon>
        <taxon>Candidatus Cryosericia</taxon>
        <taxon>Candidatus Cryosericales</taxon>
        <taxon>Candidatus Cryosericaceae</taxon>
        <taxon>Candidatus Cryosericum</taxon>
    </lineage>
</organism>
<dbReference type="PANTHER" id="PTHR45586">
    <property type="entry name" value="TPR REPEAT-CONTAINING PROTEIN PA4667"/>
    <property type="match status" value="1"/>
</dbReference>
<protein>
    <submittedName>
        <fullName evidence="4">Uncharacterized protein</fullName>
    </submittedName>
</protein>
<comment type="caution">
    <text evidence="4">The sequence shown here is derived from an EMBL/GenBank/DDBJ whole genome shotgun (WGS) entry which is preliminary data.</text>
</comment>
<gene>
    <name evidence="4" type="ORF">SMC3_08275</name>
</gene>
<dbReference type="SMART" id="SM00028">
    <property type="entry name" value="TPR"/>
    <property type="match status" value="4"/>
</dbReference>
<dbReference type="PROSITE" id="PS50005">
    <property type="entry name" value="TPR"/>
    <property type="match status" value="2"/>
</dbReference>
<feature type="repeat" description="TPR" evidence="3">
    <location>
        <begin position="79"/>
        <end position="112"/>
    </location>
</feature>
<dbReference type="Pfam" id="PF14559">
    <property type="entry name" value="TPR_19"/>
    <property type="match status" value="1"/>
</dbReference>
<evidence type="ECO:0000313" key="4">
    <source>
        <dbReference type="EMBL" id="RIE11774.1"/>
    </source>
</evidence>
<dbReference type="Gene3D" id="1.25.40.10">
    <property type="entry name" value="Tetratricopeptide repeat domain"/>
    <property type="match status" value="1"/>
</dbReference>
<dbReference type="EMBL" id="QXIW01000033">
    <property type="protein sequence ID" value="RIE11774.1"/>
    <property type="molecule type" value="Genomic_DNA"/>
</dbReference>
<dbReference type="Pfam" id="PF13432">
    <property type="entry name" value="TPR_16"/>
    <property type="match status" value="1"/>
</dbReference>
<sequence>MSTDSEKHVEQQPRLERALAAVQAGDLESARRQFEELVMDDPRDPLALYNLGLCYNEAGSYEAARKTLLKCLELDPSEANTYVALGLAEAKLGQMADAEAHLVQAVAIEPGNPYALRNLASVHAATKRLPQALKELLRVDAILHDDPPTVYGLGLVYRTLGRPMEATKSFQRCAALADASYAEMARNQLREIAEESFKSSGLRMDAVQFCYEALTRFDAMTDEAVQAVVCEIALLGRHGLDPQDAERKYSLDSMAGRFSGLQLVCFLYVGMKRVALEQDIGFDLSSEYDVACAWRKEPRA</sequence>
<keyword evidence="2 3" id="KW-0802">TPR repeat</keyword>
<dbReference type="InterPro" id="IPR011990">
    <property type="entry name" value="TPR-like_helical_dom_sf"/>
</dbReference>
<accession>A0A398DKU2</accession>
<evidence type="ECO:0000256" key="2">
    <source>
        <dbReference type="ARBA" id="ARBA00022803"/>
    </source>
</evidence>
<evidence type="ECO:0000256" key="1">
    <source>
        <dbReference type="ARBA" id="ARBA00022737"/>
    </source>
</evidence>
<evidence type="ECO:0000313" key="5">
    <source>
        <dbReference type="Proteomes" id="UP000266042"/>
    </source>
</evidence>
<dbReference type="RefSeq" id="WP_119090037.1">
    <property type="nucleotide sequence ID" value="NZ_QXIW01000033.1"/>
</dbReference>